<keyword evidence="9 18" id="KW-0479">Metal-binding</keyword>
<evidence type="ECO:0000256" key="1">
    <source>
        <dbReference type="ARBA" id="ARBA00001913"/>
    </source>
</evidence>
<evidence type="ECO:0000256" key="12">
    <source>
        <dbReference type="ARBA" id="ARBA00023052"/>
    </source>
</evidence>
<accession>E0NEN2</accession>
<keyword evidence="11 18" id="KW-0460">Magnesium</keyword>
<gene>
    <name evidence="21" type="primary">tkt</name>
    <name evidence="21" type="ORF">HMPREF0623_0094</name>
</gene>
<evidence type="ECO:0000256" key="8">
    <source>
        <dbReference type="ARBA" id="ARBA00022679"/>
    </source>
</evidence>
<comment type="cofactor">
    <cofactor evidence="2">
        <name>Mn(2+)</name>
        <dbReference type="ChEBI" id="CHEBI:29035"/>
    </cofactor>
</comment>
<comment type="cofactor">
    <cofactor evidence="17">
        <name>thiamine diphosphate</name>
        <dbReference type="ChEBI" id="CHEBI:58937"/>
    </cofactor>
    <text evidence="17">Binds 1 thiamine pyrophosphate per subunit. During the reaction, the substrate forms a covalent intermediate with the cofactor.</text>
</comment>
<feature type="binding site" evidence="16">
    <location>
        <position position="350"/>
    </location>
    <ligand>
        <name>substrate</name>
    </ligand>
</feature>
<feature type="binding site" evidence="16">
    <location>
        <position position="28"/>
    </location>
    <ligand>
        <name>substrate</name>
    </ligand>
</feature>
<feature type="binding site" evidence="17">
    <location>
        <position position="68"/>
    </location>
    <ligand>
        <name>thiamine diphosphate</name>
        <dbReference type="ChEBI" id="CHEBI:58937"/>
    </ligand>
</feature>
<evidence type="ECO:0000256" key="19">
    <source>
        <dbReference type="PIRSR" id="PIRSR605478-5"/>
    </source>
</evidence>
<evidence type="ECO:0000256" key="3">
    <source>
        <dbReference type="ARBA" id="ARBA00001941"/>
    </source>
</evidence>
<keyword evidence="22" id="KW-1185">Reference proteome</keyword>
<dbReference type="CDD" id="cd07033">
    <property type="entry name" value="TPP_PYR_DXS_TK_like"/>
    <property type="match status" value="1"/>
</dbReference>
<dbReference type="EMBL" id="AEEG01000002">
    <property type="protein sequence ID" value="EFL96043.1"/>
    <property type="molecule type" value="Genomic_DNA"/>
</dbReference>
<organism evidence="21 22">
    <name type="scientific">Pediococcus acidilactici DSM 20284</name>
    <dbReference type="NCBI Taxonomy" id="862514"/>
    <lineage>
        <taxon>Bacteria</taxon>
        <taxon>Bacillati</taxon>
        <taxon>Bacillota</taxon>
        <taxon>Bacilli</taxon>
        <taxon>Lactobacillales</taxon>
        <taxon>Lactobacillaceae</taxon>
        <taxon>Pediococcus</taxon>
        <taxon>Pediococcus acidilactici group</taxon>
    </lineage>
</organism>
<feature type="binding site" evidence="17">
    <location>
        <position position="187"/>
    </location>
    <ligand>
        <name>thiamine diphosphate</name>
        <dbReference type="ChEBI" id="CHEBI:58937"/>
    </ligand>
</feature>
<dbReference type="GO" id="GO:0004802">
    <property type="term" value="F:transketolase activity"/>
    <property type="evidence" value="ECO:0007669"/>
    <property type="project" value="UniProtKB-UniRule"/>
</dbReference>
<feature type="site" description="Important for catalytic activity" evidence="19">
    <location>
        <position position="261"/>
    </location>
</feature>
<comment type="catalytic activity">
    <reaction evidence="13">
        <text>D-sedoheptulose 7-phosphate + D-glyceraldehyde 3-phosphate = aldehydo-D-ribose 5-phosphate + D-xylulose 5-phosphate</text>
        <dbReference type="Rhea" id="RHEA:10508"/>
        <dbReference type="ChEBI" id="CHEBI:57483"/>
        <dbReference type="ChEBI" id="CHEBI:57737"/>
        <dbReference type="ChEBI" id="CHEBI:58273"/>
        <dbReference type="ChEBI" id="CHEBI:59776"/>
        <dbReference type="EC" id="2.2.1.1"/>
    </reaction>
</comment>
<evidence type="ECO:0000256" key="4">
    <source>
        <dbReference type="ARBA" id="ARBA00002931"/>
    </source>
</evidence>
<keyword evidence="10" id="KW-0106">Calcium</keyword>
<evidence type="ECO:0000256" key="15">
    <source>
        <dbReference type="PIRSR" id="PIRSR605478-1"/>
    </source>
</evidence>
<dbReference type="CDD" id="cd02012">
    <property type="entry name" value="TPP_TK"/>
    <property type="match status" value="1"/>
</dbReference>
<feature type="binding site" evidence="18">
    <location>
        <position position="187"/>
    </location>
    <ligand>
        <name>Mg(2+)</name>
        <dbReference type="ChEBI" id="CHEBI:18420"/>
    </ligand>
</feature>
<dbReference type="PANTHER" id="PTHR43522:SF2">
    <property type="entry name" value="TRANSKETOLASE 1-RELATED"/>
    <property type="match status" value="1"/>
</dbReference>
<evidence type="ECO:0000256" key="7">
    <source>
        <dbReference type="ARBA" id="ARBA00013152"/>
    </source>
</evidence>
<evidence type="ECO:0000256" key="11">
    <source>
        <dbReference type="ARBA" id="ARBA00022842"/>
    </source>
</evidence>
<keyword evidence="12 17" id="KW-0786">Thiamine pyrophosphate</keyword>
<feature type="binding site" evidence="16">
    <location>
        <position position="377"/>
    </location>
    <ligand>
        <name>substrate</name>
    </ligand>
</feature>
<evidence type="ECO:0000256" key="13">
    <source>
        <dbReference type="ARBA" id="ARBA00049473"/>
    </source>
</evidence>
<dbReference type="EC" id="2.2.1.1" evidence="7 14"/>
<feature type="binding site" evidence="16">
    <location>
        <position position="261"/>
    </location>
    <ligand>
        <name>substrate</name>
    </ligand>
</feature>
<dbReference type="NCBIfam" id="TIGR00232">
    <property type="entry name" value="tktlase_bact"/>
    <property type="match status" value="1"/>
</dbReference>
<dbReference type="FunFam" id="3.40.50.970:FF:000004">
    <property type="entry name" value="Transketolase"/>
    <property type="match status" value="1"/>
</dbReference>
<evidence type="ECO:0000256" key="10">
    <source>
        <dbReference type="ARBA" id="ARBA00022837"/>
    </source>
</evidence>
<dbReference type="Pfam" id="PF02779">
    <property type="entry name" value="Transket_pyr"/>
    <property type="match status" value="1"/>
</dbReference>
<evidence type="ECO:0000313" key="22">
    <source>
        <dbReference type="Proteomes" id="UP000004470"/>
    </source>
</evidence>
<dbReference type="InterPro" id="IPR005475">
    <property type="entry name" value="Transketolase-like_Pyr-bd"/>
</dbReference>
<protein>
    <recommendedName>
        <fullName evidence="7 14">Transketolase</fullName>
        <ecNumber evidence="7 14">2.2.1.1</ecNumber>
    </recommendedName>
</protein>
<evidence type="ECO:0000256" key="18">
    <source>
        <dbReference type="PIRSR" id="PIRSR605478-4"/>
    </source>
</evidence>
<dbReference type="HOGENOM" id="CLU_009227_0_0_9"/>
<comment type="subunit">
    <text evidence="6">Homodimer.</text>
</comment>
<feature type="binding site" evidence="17">
    <location>
        <begin position="116"/>
        <end position="118"/>
    </location>
    <ligand>
        <name>thiamine diphosphate</name>
        <dbReference type="ChEBI" id="CHEBI:58937"/>
    </ligand>
</feature>
<dbReference type="InterPro" id="IPR005474">
    <property type="entry name" value="Transketolase_N"/>
</dbReference>
<dbReference type="InterPro" id="IPR033247">
    <property type="entry name" value="Transketolase_fam"/>
</dbReference>
<feature type="site" description="Important for catalytic activity" evidence="19">
    <location>
        <position position="28"/>
    </location>
</feature>
<evidence type="ECO:0000313" key="21">
    <source>
        <dbReference type="EMBL" id="EFL96043.1"/>
    </source>
</evidence>
<dbReference type="GO" id="GO:0006098">
    <property type="term" value="P:pentose-phosphate shunt"/>
    <property type="evidence" value="ECO:0007669"/>
    <property type="project" value="TreeGrafter"/>
</dbReference>
<feature type="binding site" evidence="18">
    <location>
        <position position="189"/>
    </location>
    <ligand>
        <name>Mg(2+)</name>
        <dbReference type="ChEBI" id="CHEBI:18420"/>
    </ligand>
</feature>
<dbReference type="InterPro" id="IPR020826">
    <property type="entry name" value="Transketolase_BS"/>
</dbReference>
<dbReference type="InterPro" id="IPR029061">
    <property type="entry name" value="THDP-binding"/>
</dbReference>
<dbReference type="RefSeq" id="WP_004165655.1">
    <property type="nucleotide sequence ID" value="NZ_GL397067.1"/>
</dbReference>
<feature type="binding site" evidence="16">
    <location>
        <position position="462"/>
    </location>
    <ligand>
        <name>substrate</name>
    </ligand>
</feature>
<comment type="function">
    <text evidence="4">Catalyzes the transfer of a two-carbon ketol group from a ketose donor to an aldose acceptor, via a covalent intermediate with the cofactor thiamine pyrophosphate.</text>
</comment>
<dbReference type="Gene3D" id="3.40.50.920">
    <property type="match status" value="1"/>
</dbReference>
<feature type="binding site" evidence="17">
    <location>
        <position position="261"/>
    </location>
    <ligand>
        <name>thiamine diphosphate</name>
        <dbReference type="ChEBI" id="CHEBI:58937"/>
    </ligand>
</feature>
<evidence type="ECO:0000256" key="5">
    <source>
        <dbReference type="ARBA" id="ARBA00007131"/>
    </source>
</evidence>
<evidence type="ECO:0000256" key="9">
    <source>
        <dbReference type="ARBA" id="ARBA00022723"/>
    </source>
</evidence>
<feature type="binding site" evidence="16">
    <location>
        <position position="466"/>
    </location>
    <ligand>
        <name>substrate</name>
    </ligand>
</feature>
<feature type="binding site" evidence="18">
    <location>
        <position position="157"/>
    </location>
    <ligand>
        <name>Mg(2+)</name>
        <dbReference type="ChEBI" id="CHEBI:18420"/>
    </ligand>
</feature>
<evidence type="ECO:0000256" key="17">
    <source>
        <dbReference type="PIRSR" id="PIRSR605478-3"/>
    </source>
</evidence>
<evidence type="ECO:0000256" key="14">
    <source>
        <dbReference type="NCBIfam" id="TIGR00232"/>
    </source>
</evidence>
<comment type="similarity">
    <text evidence="5">Belongs to the transketolase family.</text>
</comment>
<dbReference type="Gene3D" id="3.40.50.970">
    <property type="match status" value="2"/>
</dbReference>
<evidence type="ECO:0000256" key="2">
    <source>
        <dbReference type="ARBA" id="ARBA00001936"/>
    </source>
</evidence>
<dbReference type="SUPFAM" id="SSF52518">
    <property type="entry name" value="Thiamin diphosphate-binding fold (THDP-binding)"/>
    <property type="match status" value="2"/>
</dbReference>
<comment type="cofactor">
    <cofactor evidence="18">
        <name>Mg(2+)</name>
        <dbReference type="ChEBI" id="CHEBI:18420"/>
    </cofactor>
    <text evidence="18">Binds 1 Mg(2+) ion per subunit. Can also utilize other divalent metal cations, such as Ca(2+), Mn(2+) and Co(2+).</text>
</comment>
<dbReference type="Pfam" id="PF00456">
    <property type="entry name" value="Transketolase_N"/>
    <property type="match status" value="1"/>
</dbReference>
<dbReference type="SMART" id="SM00861">
    <property type="entry name" value="Transket_pyr"/>
    <property type="match status" value="1"/>
</dbReference>
<feature type="binding site" evidence="16">
    <location>
        <position position="454"/>
    </location>
    <ligand>
        <name>substrate</name>
    </ligand>
</feature>
<dbReference type="InterPro" id="IPR055152">
    <property type="entry name" value="Transketolase-like_C_2"/>
</dbReference>
<dbReference type="Pfam" id="PF22613">
    <property type="entry name" value="Transketolase_C_1"/>
    <property type="match status" value="1"/>
</dbReference>
<sequence>MFTKKDIDAVNAIRFLSADMIEKAQSGHPGLPIDAAPMAYTLWEKFLQFNPQDPKWINRDRFVLSAGHGSAMLYSLLHLNGFDLPLTELKKFRKLGSRTPGHPEYGMTAGVDATTGPLGQGLGMAVGMAMAERHLAALVNRPGYPVFNHFTYALVGDGDLMEGVSQEAINIAGQKQLNKLIVLYDSNDVSLDGPLSLSTNENVAQRFKAANWNYQKVTDGNDLAGLQQALQQAQTSDRPTLIEVKTIIGYGTPESGTNKVHGNALGKANLAAMRQFYHWQAAPFEIAPEIYQHYQEQVAKKQTAYQAWQTMFQEYQTEFPEVYRQFQDARLDTTKLNLDDPAWQEPMATRTSNSKIMQQVADQNVQLWGGSADLYSSNNTHLDDSKAFDALHPEQRNVYFGVREFGMATAVNGINLHGNTRAFGSTFFVFSDYLKAAIRLAAIQQIPAVYIFTHDSIAVGEDGPTHEPIEQLAGLRSIPNVTVIRPADAHEVLGAWQKIGQITDQPTVLVLTRQKVPLLAQTQTDKVAFGGYTLSPAATANPDGILVATGSEVALALQAQQKLAQEKLNVAVVSMPSVELFQAQSSDYQAQVLPPNVKVKIGLEMGSRNGLATVASAVIGIDHFGASGNGTEVVQQAGFTVDNIAEQFKAKLAEAEVK</sequence>
<evidence type="ECO:0000256" key="6">
    <source>
        <dbReference type="ARBA" id="ARBA00011738"/>
    </source>
</evidence>
<feature type="binding site" evidence="17">
    <location>
        <position position="430"/>
    </location>
    <ligand>
        <name>thiamine diphosphate</name>
        <dbReference type="ChEBI" id="CHEBI:58937"/>
    </ligand>
</feature>
<keyword evidence="8 21" id="KW-0808">Transferase</keyword>
<evidence type="ECO:0000259" key="20">
    <source>
        <dbReference type="SMART" id="SM00861"/>
    </source>
</evidence>
<comment type="cofactor">
    <cofactor evidence="3">
        <name>Co(2+)</name>
        <dbReference type="ChEBI" id="CHEBI:48828"/>
    </cofactor>
</comment>
<feature type="domain" description="Transketolase-like pyrimidine-binding" evidence="20">
    <location>
        <begin position="347"/>
        <end position="518"/>
    </location>
</feature>
<name>E0NEN2_PEDAC</name>
<reference evidence="21" key="1">
    <citation type="submission" date="2010-07" db="EMBL/GenBank/DDBJ databases">
        <authorList>
            <person name="Muzny D."/>
            <person name="Qin X."/>
            <person name="Deng J."/>
            <person name="Jiang H."/>
            <person name="Liu Y."/>
            <person name="Qu J."/>
            <person name="Song X.-Z."/>
            <person name="Zhang L."/>
            <person name="Thornton R."/>
            <person name="Coyle M."/>
            <person name="Francisco L."/>
            <person name="Jackson L."/>
            <person name="Javaid M."/>
            <person name="Korchina V."/>
            <person name="Kovar C."/>
            <person name="Mata R."/>
            <person name="Mathew T."/>
            <person name="Ngo R."/>
            <person name="Nguyen L."/>
            <person name="Nguyen N."/>
            <person name="Okwuonu G."/>
            <person name="Ongeri F."/>
            <person name="Pham C."/>
            <person name="Simmons D."/>
            <person name="Wilczek-Boney K."/>
            <person name="Hale W."/>
            <person name="Jakkamsetti A."/>
            <person name="Pham P."/>
            <person name="Ruth R."/>
            <person name="San Lucas F."/>
            <person name="Warren J."/>
            <person name="Zhang J."/>
            <person name="Zhao Z."/>
            <person name="Zhou C."/>
            <person name="Zhu D."/>
            <person name="Lee S."/>
            <person name="Bess C."/>
            <person name="Blankenburg K."/>
            <person name="Forbes L."/>
            <person name="Fu Q."/>
            <person name="Gubbala S."/>
            <person name="Hirani K."/>
            <person name="Jayaseelan J.C."/>
            <person name="Lara F."/>
            <person name="Munidasa M."/>
            <person name="Palculict T."/>
            <person name="Patil S."/>
            <person name="Pu L.-L."/>
            <person name="Saada N."/>
            <person name="Tang L."/>
            <person name="Weissenberger G."/>
            <person name="Zhu Y."/>
            <person name="Hemphill L."/>
            <person name="Shang Y."/>
            <person name="Youmans B."/>
            <person name="Ayvaz T."/>
            <person name="Ross M."/>
            <person name="Santibanez J."/>
            <person name="Aqrawi P."/>
            <person name="Gross S."/>
            <person name="Joshi V."/>
            <person name="Fowler G."/>
            <person name="Nazareth L."/>
            <person name="Reid J."/>
            <person name="Worley K."/>
            <person name="Petrosino J."/>
            <person name="Highlander S."/>
            <person name="Gibbs R."/>
        </authorList>
    </citation>
    <scope>NUCLEOTIDE SEQUENCE [LARGE SCALE GENOMIC DNA]</scope>
    <source>
        <strain evidence="21">DSM 20284</strain>
    </source>
</reference>
<dbReference type="eggNOG" id="COG0021">
    <property type="taxonomic scope" value="Bacteria"/>
</dbReference>
<dbReference type="InterPro" id="IPR009014">
    <property type="entry name" value="Transketo_C/PFOR_II"/>
</dbReference>
<comment type="caution">
    <text evidence="21">The sequence shown here is derived from an EMBL/GenBank/DDBJ whole genome shotgun (WGS) entry which is preliminary data.</text>
</comment>
<feature type="active site" description="Proton donor" evidence="15">
    <location>
        <position position="404"/>
    </location>
</feature>
<dbReference type="InterPro" id="IPR005478">
    <property type="entry name" value="Transketolase_bac-like"/>
</dbReference>
<evidence type="ECO:0000256" key="16">
    <source>
        <dbReference type="PIRSR" id="PIRSR605478-2"/>
    </source>
</evidence>
<dbReference type="PANTHER" id="PTHR43522">
    <property type="entry name" value="TRANSKETOLASE"/>
    <property type="match status" value="1"/>
</dbReference>
<feature type="binding site" evidence="16">
    <location>
        <position position="513"/>
    </location>
    <ligand>
        <name>substrate</name>
    </ligand>
</feature>
<proteinExistence type="inferred from homology"/>
<dbReference type="SUPFAM" id="SSF52922">
    <property type="entry name" value="TK C-terminal domain-like"/>
    <property type="match status" value="1"/>
</dbReference>
<dbReference type="GO" id="GO:0046872">
    <property type="term" value="F:metal ion binding"/>
    <property type="evidence" value="ECO:0007669"/>
    <property type="project" value="UniProtKB-KW"/>
</dbReference>
<comment type="cofactor">
    <cofactor evidence="1">
        <name>Ca(2+)</name>
        <dbReference type="ChEBI" id="CHEBI:29108"/>
    </cofactor>
</comment>
<dbReference type="FunFam" id="3.40.50.970:FF:000045">
    <property type="entry name" value="Transketolase"/>
    <property type="match status" value="1"/>
</dbReference>
<dbReference type="AlphaFoldDB" id="E0NEN2"/>
<dbReference type="PROSITE" id="PS00802">
    <property type="entry name" value="TRANSKETOLASE_2"/>
    <property type="match status" value="1"/>
</dbReference>
<dbReference type="Proteomes" id="UP000004470">
    <property type="component" value="Unassembled WGS sequence"/>
</dbReference>
<dbReference type="GO" id="GO:0005829">
    <property type="term" value="C:cytosol"/>
    <property type="evidence" value="ECO:0007669"/>
    <property type="project" value="TreeGrafter"/>
</dbReference>
<feature type="binding site" evidence="17">
    <location>
        <position position="158"/>
    </location>
    <ligand>
        <name>thiamine diphosphate</name>
        <dbReference type="ChEBI" id="CHEBI:58937"/>
    </ligand>
</feature>